<evidence type="ECO:0000313" key="2">
    <source>
        <dbReference type="EMBL" id="OXE50850.1"/>
    </source>
</evidence>
<dbReference type="EMBL" id="NHMP01000001">
    <property type="protein sequence ID" value="OXE50850.1"/>
    <property type="molecule type" value="Genomic_DNA"/>
</dbReference>
<evidence type="ECO:0000313" key="3">
    <source>
        <dbReference type="Proteomes" id="UP000214610"/>
    </source>
</evidence>
<dbReference type="GeneID" id="78363036"/>
<comment type="caution">
    <text evidence="2">The sequence shown here is derived from an EMBL/GenBank/DDBJ whole genome shotgun (WGS) entry which is preliminary data.</text>
</comment>
<feature type="region of interest" description="Disordered" evidence="1">
    <location>
        <begin position="18"/>
        <end position="39"/>
    </location>
</feature>
<dbReference type="SUPFAM" id="SSF88874">
    <property type="entry name" value="Receptor-binding domain of short tail fibre protein gp12"/>
    <property type="match status" value="1"/>
</dbReference>
<name>A0A227KQN7_9BURK</name>
<evidence type="ECO:0000256" key="1">
    <source>
        <dbReference type="SAM" id="MobiDB-lite"/>
    </source>
</evidence>
<dbReference type="RefSeq" id="WP_066590712.1">
    <property type="nucleotide sequence ID" value="NZ_CP065313.1"/>
</dbReference>
<gene>
    <name evidence="2" type="ORF">ADH67_00670</name>
</gene>
<organism evidence="2 3">
    <name type="scientific">Turicimonas muris</name>
    <dbReference type="NCBI Taxonomy" id="1796652"/>
    <lineage>
        <taxon>Bacteria</taxon>
        <taxon>Pseudomonadati</taxon>
        <taxon>Pseudomonadota</taxon>
        <taxon>Betaproteobacteria</taxon>
        <taxon>Burkholderiales</taxon>
        <taxon>Sutterellaceae</taxon>
        <taxon>Turicimonas</taxon>
    </lineage>
</organism>
<accession>A0A227KQN7</accession>
<keyword evidence="3" id="KW-1185">Reference proteome</keyword>
<sequence length="351" mass="37085">MSNYPQFQIQSTIAKDGDYTIPPLTPTEAGTGRLSQQNGWGHENAIPIEQGGIPPHKNDFNGILLLLSQFTVWYQQGGIMNYSALLNYEVGNEVLQNGTKYRCVKVNGPASTVVAPGSNRTYWKNIDVTVPAGAIMAFHNVQMGGTDNRNPIFWGTTQPDTGWVLCDGGSDGKGGVTPNLIDKFVKGSTVENAGKTGGSATLDIPNIAVNGVIGGTTLTIEQLPSHTHSGSTNTTGNHAHTRGSMNITGQIGCDDRAGNIATGCFSSGKQSTHNTSASGGDNAPWGYFQMNAANSWTGETSSNGNHSHTFTLNSVGGGQTHTHTLTANTSISGVSNEPPFYTEAYFMKLPE</sequence>
<dbReference type="AlphaFoldDB" id="A0A227KQN7"/>
<reference evidence="3" key="1">
    <citation type="submission" date="2017-05" db="EMBL/GenBank/DDBJ databases">
        <title>Improved OligoMM genomes.</title>
        <authorList>
            <person name="Garzetti D."/>
        </authorList>
    </citation>
    <scope>NUCLEOTIDE SEQUENCE [LARGE SCALE GENOMIC DNA]</scope>
    <source>
        <strain evidence="3">YL45</strain>
    </source>
</reference>
<dbReference type="Proteomes" id="UP000214610">
    <property type="component" value="Unassembled WGS sequence"/>
</dbReference>
<protein>
    <submittedName>
        <fullName evidence="2">Short-chain fatty acid transporter</fullName>
    </submittedName>
</protein>
<proteinExistence type="predicted"/>